<accession>A0A9W6TLV5</accession>
<dbReference type="PANTHER" id="PTHR13510:SF44">
    <property type="entry name" value="RABENOSYN-5"/>
    <property type="match status" value="1"/>
</dbReference>
<keyword evidence="2" id="KW-1185">Reference proteome</keyword>
<dbReference type="OrthoDB" id="162483at2759"/>
<evidence type="ECO:0000313" key="2">
    <source>
        <dbReference type="Proteomes" id="UP001165083"/>
    </source>
</evidence>
<reference evidence="1" key="1">
    <citation type="submission" date="2023-04" db="EMBL/GenBank/DDBJ databases">
        <title>Phytophthora lilii NBRC 32176.</title>
        <authorList>
            <person name="Ichikawa N."/>
            <person name="Sato H."/>
            <person name="Tonouchi N."/>
        </authorList>
    </citation>
    <scope>NUCLEOTIDE SEQUENCE</scope>
    <source>
        <strain evidence="1">NBRC 32176</strain>
    </source>
</reference>
<dbReference type="CDD" id="cd00065">
    <property type="entry name" value="FYVE_like_SF"/>
    <property type="match status" value="1"/>
</dbReference>
<dbReference type="PANTHER" id="PTHR13510">
    <property type="entry name" value="FYVE-FINGER-CONTAINING RAB5 EFFECTOR PROTEIN RABENOSYN-5-RELATED"/>
    <property type="match status" value="1"/>
</dbReference>
<dbReference type="Gene3D" id="3.30.530.20">
    <property type="match status" value="1"/>
</dbReference>
<name>A0A9W6TLV5_9STRA</name>
<dbReference type="EMBL" id="BSXW01000257">
    <property type="protein sequence ID" value="GMF16659.1"/>
    <property type="molecule type" value="Genomic_DNA"/>
</dbReference>
<dbReference type="InterPro" id="IPR023393">
    <property type="entry name" value="START-like_dom_sf"/>
</dbReference>
<sequence>MEHASVVYPPMPIILSAEDERSIEMLADRLVAETLHASEDFAAQDHVADPTRWKAIKERDNFVAYQDISNVRGSSRERLWSEETVVVASSPQNPTLYPTSEKDLQDALRQEALHHFEDDDDSGDERSLHSLHHDEFTKFGAKGGSEMSVLEKFRPENVPIVFSTGVFPGTVEDMAFALLADTDERSRTRFSTNKEVVVEDMRIIAQIHGPTREDPFRFLGIKWCTNMPSRTVSLVVKPRDYLIVESSGMALDSNGERFTYFLNHSIEMDEVPNFREFGQVRTVFSACHIMRPHDDGESVEAYARGYLVLGGSFGVRVGVTQFAEGLIGVPQFLEESYLKKLSWMMQDQHRWSGISSSTSDTNTNSFNSSSGSKPVIEKSSTCSCCHGKLSSRLGSFLERTGACDLCRQPMCHKCTVKKLLPVPGARGRHMKKKELEFCLNCFLKAKRLPAWHVAVATLPKPST</sequence>
<organism evidence="1 2">
    <name type="scientific">Phytophthora lilii</name>
    <dbReference type="NCBI Taxonomy" id="2077276"/>
    <lineage>
        <taxon>Eukaryota</taxon>
        <taxon>Sar</taxon>
        <taxon>Stramenopiles</taxon>
        <taxon>Oomycota</taxon>
        <taxon>Peronosporomycetes</taxon>
        <taxon>Peronosporales</taxon>
        <taxon>Peronosporaceae</taxon>
        <taxon>Phytophthora</taxon>
    </lineage>
</organism>
<dbReference type="AlphaFoldDB" id="A0A9W6TLV5"/>
<protein>
    <submittedName>
        <fullName evidence="1">Unnamed protein product</fullName>
    </submittedName>
</protein>
<proteinExistence type="predicted"/>
<gene>
    <name evidence="1" type="ORF">Plil01_000597000</name>
</gene>
<comment type="caution">
    <text evidence="1">The sequence shown here is derived from an EMBL/GenBank/DDBJ whole genome shotgun (WGS) entry which is preliminary data.</text>
</comment>
<dbReference type="InterPro" id="IPR052727">
    <property type="entry name" value="Rab4/Rab5_effector"/>
</dbReference>
<evidence type="ECO:0000313" key="1">
    <source>
        <dbReference type="EMBL" id="GMF16659.1"/>
    </source>
</evidence>
<dbReference type="Proteomes" id="UP001165083">
    <property type="component" value="Unassembled WGS sequence"/>
</dbReference>